<reference evidence="3 4" key="1">
    <citation type="submission" date="2019-02" db="EMBL/GenBank/DDBJ databases">
        <title>Deep-cultivation of Planctomycetes and their phenomic and genomic characterization uncovers novel biology.</title>
        <authorList>
            <person name="Wiegand S."/>
            <person name="Jogler M."/>
            <person name="Boedeker C."/>
            <person name="Pinto D."/>
            <person name="Vollmers J."/>
            <person name="Rivas-Marin E."/>
            <person name="Kohn T."/>
            <person name="Peeters S.H."/>
            <person name="Heuer A."/>
            <person name="Rast P."/>
            <person name="Oberbeckmann S."/>
            <person name="Bunk B."/>
            <person name="Jeske O."/>
            <person name="Meyerdierks A."/>
            <person name="Storesund J.E."/>
            <person name="Kallscheuer N."/>
            <person name="Luecker S."/>
            <person name="Lage O.M."/>
            <person name="Pohl T."/>
            <person name="Merkel B.J."/>
            <person name="Hornburger P."/>
            <person name="Mueller R.-W."/>
            <person name="Bruemmer F."/>
            <person name="Labrenz M."/>
            <person name="Spormann A.M."/>
            <person name="Op Den Camp H."/>
            <person name="Overmann J."/>
            <person name="Amann R."/>
            <person name="Jetten M.S.M."/>
            <person name="Mascher T."/>
            <person name="Medema M.H."/>
            <person name="Devos D.P."/>
            <person name="Kaster A.-K."/>
            <person name="Ovreas L."/>
            <person name="Rohde M."/>
            <person name="Galperin M.Y."/>
            <person name="Jogler C."/>
        </authorList>
    </citation>
    <scope>NUCLEOTIDE SEQUENCE [LARGE SCALE GENOMIC DNA]</scope>
    <source>
        <strain evidence="3 4">Pla52o</strain>
    </source>
</reference>
<dbReference type="SUPFAM" id="SSF53756">
    <property type="entry name" value="UDP-Glycosyltransferase/glycogen phosphorylase"/>
    <property type="match status" value="1"/>
</dbReference>
<dbReference type="EC" id="2.4.1.250" evidence="3"/>
<evidence type="ECO:0000313" key="4">
    <source>
        <dbReference type="Proteomes" id="UP000316304"/>
    </source>
</evidence>
<dbReference type="InterPro" id="IPR001296">
    <property type="entry name" value="Glyco_trans_1"/>
</dbReference>
<dbReference type="Pfam" id="PF00534">
    <property type="entry name" value="Glycos_transf_1"/>
    <property type="match status" value="1"/>
</dbReference>
<dbReference type="PANTHER" id="PTHR12526">
    <property type="entry name" value="GLYCOSYLTRANSFERASE"/>
    <property type="match status" value="1"/>
</dbReference>
<dbReference type="CDD" id="cd03802">
    <property type="entry name" value="GT4_AviGT4-like"/>
    <property type="match status" value="1"/>
</dbReference>
<keyword evidence="4" id="KW-1185">Reference proteome</keyword>
<gene>
    <name evidence="3" type="primary">mshA</name>
    <name evidence="3" type="ORF">Pla52o_15270</name>
</gene>
<dbReference type="AlphaFoldDB" id="A0A5C6CQV7"/>
<organism evidence="3 4">
    <name type="scientific">Novipirellula galeiformis</name>
    <dbReference type="NCBI Taxonomy" id="2528004"/>
    <lineage>
        <taxon>Bacteria</taxon>
        <taxon>Pseudomonadati</taxon>
        <taxon>Planctomycetota</taxon>
        <taxon>Planctomycetia</taxon>
        <taxon>Pirellulales</taxon>
        <taxon>Pirellulaceae</taxon>
        <taxon>Novipirellula</taxon>
    </lineage>
</organism>
<dbReference type="Gene3D" id="3.40.50.2000">
    <property type="entry name" value="Glycogen Phosphorylase B"/>
    <property type="match status" value="2"/>
</dbReference>
<sequence>MKRGIDFQPVNAEPADWEPISDTNLLFFPKNTTERRNTLMRIAMLAPIAWRTPPRAYGPWELVTSMLTEALVKRGVDVTLFATLDSETTGTLDGVVPAPYGDDASIDAKVWEFRHLAHLFEQADRFDLIHNQADFPAHAFARLIDTPMVTTIHGFSSDRILPMYREYQNEVHYVAISDADRQPNLRYAATIHHGIPLDDFPFNPNANDDLLFFGRIHPDKGAAEAIAVARGSGRHLHIYGIVQDNAYYQTQVVPADDGVYATYHGVVGGTNRLNALGNARALLHLINFDEPFGLSVIEAMACGTPVIASRRGSMPELIDHGVTGFLVNSVEEASQAIERIDEIDRSRVRQAVAERFTIDRMADEYLALYHRILGD</sequence>
<dbReference type="PANTHER" id="PTHR12526:SF595">
    <property type="entry name" value="BLL5217 PROTEIN"/>
    <property type="match status" value="1"/>
</dbReference>
<dbReference type="GO" id="GO:0102710">
    <property type="term" value="F:D-inositol-3-phosphate glycosyltransferase activity"/>
    <property type="evidence" value="ECO:0007669"/>
    <property type="project" value="UniProtKB-EC"/>
</dbReference>
<keyword evidence="3" id="KW-0328">Glycosyltransferase</keyword>
<evidence type="ECO:0000259" key="1">
    <source>
        <dbReference type="Pfam" id="PF00534"/>
    </source>
</evidence>
<feature type="domain" description="Glycosyl transferase family 1" evidence="1">
    <location>
        <begin position="208"/>
        <end position="343"/>
    </location>
</feature>
<feature type="domain" description="Glycosyltransferase subfamily 4-like N-terminal" evidence="2">
    <location>
        <begin position="63"/>
        <end position="176"/>
    </location>
</feature>
<proteinExistence type="predicted"/>
<evidence type="ECO:0000259" key="2">
    <source>
        <dbReference type="Pfam" id="PF13439"/>
    </source>
</evidence>
<dbReference type="InterPro" id="IPR028098">
    <property type="entry name" value="Glyco_trans_4-like_N"/>
</dbReference>
<keyword evidence="3" id="KW-0808">Transferase</keyword>
<dbReference type="EMBL" id="SJPT01000002">
    <property type="protein sequence ID" value="TWU25229.1"/>
    <property type="molecule type" value="Genomic_DNA"/>
</dbReference>
<comment type="caution">
    <text evidence="3">The sequence shown here is derived from an EMBL/GenBank/DDBJ whole genome shotgun (WGS) entry which is preliminary data.</text>
</comment>
<dbReference type="Proteomes" id="UP000316304">
    <property type="component" value="Unassembled WGS sequence"/>
</dbReference>
<evidence type="ECO:0000313" key="3">
    <source>
        <dbReference type="EMBL" id="TWU25229.1"/>
    </source>
</evidence>
<accession>A0A5C6CQV7</accession>
<protein>
    <submittedName>
        <fullName evidence="3">D-inositol 3-phosphate glycosyltransferase</fullName>
        <ecNumber evidence="3">2.4.1.250</ecNumber>
    </submittedName>
</protein>
<name>A0A5C6CQV7_9BACT</name>
<dbReference type="Pfam" id="PF13439">
    <property type="entry name" value="Glyco_transf_4"/>
    <property type="match status" value="1"/>
</dbReference>